<proteinExistence type="predicted"/>
<organism evidence="2 3">
    <name type="scientific">Lentithecium fluviatile CBS 122367</name>
    <dbReference type="NCBI Taxonomy" id="1168545"/>
    <lineage>
        <taxon>Eukaryota</taxon>
        <taxon>Fungi</taxon>
        <taxon>Dikarya</taxon>
        <taxon>Ascomycota</taxon>
        <taxon>Pezizomycotina</taxon>
        <taxon>Dothideomycetes</taxon>
        <taxon>Pleosporomycetidae</taxon>
        <taxon>Pleosporales</taxon>
        <taxon>Massarineae</taxon>
        <taxon>Lentitheciaceae</taxon>
        <taxon>Lentithecium</taxon>
    </lineage>
</organism>
<dbReference type="EMBL" id="MU005569">
    <property type="protein sequence ID" value="KAF2691396.1"/>
    <property type="molecule type" value="Genomic_DNA"/>
</dbReference>
<keyword evidence="3" id="KW-1185">Reference proteome</keyword>
<gene>
    <name evidence="2" type="ORF">K458DRAFT_133</name>
</gene>
<evidence type="ECO:0000256" key="1">
    <source>
        <dbReference type="SAM" id="MobiDB-lite"/>
    </source>
</evidence>
<protein>
    <submittedName>
        <fullName evidence="2">Uncharacterized protein</fullName>
    </submittedName>
</protein>
<feature type="compositionally biased region" description="Basic residues" evidence="1">
    <location>
        <begin position="34"/>
        <end position="49"/>
    </location>
</feature>
<sequence length="109" mass="12161">MSCVYLTSGNSPHLSTACKSSIKRTKPNTPVTIHTHRRRDVPAPRHSRLPRSTPRPVRGSQPATAPCTPVRHRPIQRTSSPHPGICRHCSRRHASASSRFFQPYSFDSA</sequence>
<reference evidence="2" key="1">
    <citation type="journal article" date="2020" name="Stud. Mycol.">
        <title>101 Dothideomycetes genomes: a test case for predicting lifestyles and emergence of pathogens.</title>
        <authorList>
            <person name="Haridas S."/>
            <person name="Albert R."/>
            <person name="Binder M."/>
            <person name="Bloem J."/>
            <person name="Labutti K."/>
            <person name="Salamov A."/>
            <person name="Andreopoulos B."/>
            <person name="Baker S."/>
            <person name="Barry K."/>
            <person name="Bills G."/>
            <person name="Bluhm B."/>
            <person name="Cannon C."/>
            <person name="Castanera R."/>
            <person name="Culley D."/>
            <person name="Daum C."/>
            <person name="Ezra D."/>
            <person name="Gonzalez J."/>
            <person name="Henrissat B."/>
            <person name="Kuo A."/>
            <person name="Liang C."/>
            <person name="Lipzen A."/>
            <person name="Lutzoni F."/>
            <person name="Magnuson J."/>
            <person name="Mondo S."/>
            <person name="Nolan M."/>
            <person name="Ohm R."/>
            <person name="Pangilinan J."/>
            <person name="Park H.-J."/>
            <person name="Ramirez L."/>
            <person name="Alfaro M."/>
            <person name="Sun H."/>
            <person name="Tritt A."/>
            <person name="Yoshinaga Y."/>
            <person name="Zwiers L.-H."/>
            <person name="Turgeon B."/>
            <person name="Goodwin S."/>
            <person name="Spatafora J."/>
            <person name="Crous P."/>
            <person name="Grigoriev I."/>
        </authorList>
    </citation>
    <scope>NUCLEOTIDE SEQUENCE</scope>
    <source>
        <strain evidence="2">CBS 122367</strain>
    </source>
</reference>
<dbReference type="Proteomes" id="UP000799291">
    <property type="component" value="Unassembled WGS sequence"/>
</dbReference>
<dbReference type="AlphaFoldDB" id="A0A6G1JLN3"/>
<accession>A0A6G1JLN3</accession>
<name>A0A6G1JLN3_9PLEO</name>
<feature type="region of interest" description="Disordered" evidence="1">
    <location>
        <begin position="1"/>
        <end position="86"/>
    </location>
</feature>
<evidence type="ECO:0000313" key="2">
    <source>
        <dbReference type="EMBL" id="KAF2691396.1"/>
    </source>
</evidence>
<feature type="compositionally biased region" description="Polar residues" evidence="1">
    <location>
        <begin position="1"/>
        <end position="19"/>
    </location>
</feature>
<evidence type="ECO:0000313" key="3">
    <source>
        <dbReference type="Proteomes" id="UP000799291"/>
    </source>
</evidence>